<dbReference type="Proteomes" id="UP000030104">
    <property type="component" value="Unassembled WGS sequence"/>
</dbReference>
<dbReference type="EMBL" id="JQGA01000969">
    <property type="protein sequence ID" value="KGO71111.1"/>
    <property type="molecule type" value="Genomic_DNA"/>
</dbReference>
<evidence type="ECO:0000313" key="2">
    <source>
        <dbReference type="Proteomes" id="UP000030104"/>
    </source>
</evidence>
<accession>A0A0A2KW47</accession>
<keyword evidence="2" id="KW-1185">Reference proteome</keyword>
<sequence>MGFPVSGLSFQTTPYFRRVWKFRCEASYILQHFDLGTDTFYFGVIL</sequence>
<name>A0A0A2KW47_PENIT</name>
<organism evidence="1 2">
    <name type="scientific">Penicillium italicum</name>
    <name type="common">Blue mold</name>
    <dbReference type="NCBI Taxonomy" id="40296"/>
    <lineage>
        <taxon>Eukaryota</taxon>
        <taxon>Fungi</taxon>
        <taxon>Dikarya</taxon>
        <taxon>Ascomycota</taxon>
        <taxon>Pezizomycotina</taxon>
        <taxon>Eurotiomycetes</taxon>
        <taxon>Eurotiomycetidae</taxon>
        <taxon>Eurotiales</taxon>
        <taxon>Aspergillaceae</taxon>
        <taxon>Penicillium</taxon>
    </lineage>
</organism>
<evidence type="ECO:0000313" key="1">
    <source>
        <dbReference type="EMBL" id="KGO71111.1"/>
    </source>
</evidence>
<reference evidence="1 2" key="1">
    <citation type="journal article" date="2015" name="Mol. Plant Microbe Interact.">
        <title>Genome, transcriptome, and functional analyses of Penicillium expansum provide new insights into secondary metabolism and pathogenicity.</title>
        <authorList>
            <person name="Ballester A.R."/>
            <person name="Marcet-Houben M."/>
            <person name="Levin E."/>
            <person name="Sela N."/>
            <person name="Selma-Lazaro C."/>
            <person name="Carmona L."/>
            <person name="Wisniewski M."/>
            <person name="Droby S."/>
            <person name="Gonzalez-Candelas L."/>
            <person name="Gabaldon T."/>
        </authorList>
    </citation>
    <scope>NUCLEOTIDE SEQUENCE [LARGE SCALE GENOMIC DNA]</scope>
    <source>
        <strain evidence="1 2">PHI-1</strain>
    </source>
</reference>
<dbReference type="AlphaFoldDB" id="A0A0A2KW47"/>
<gene>
    <name evidence="1" type="ORF">PITC_080480</name>
</gene>
<dbReference type="HOGENOM" id="CLU_3191518_0_0_1"/>
<proteinExistence type="predicted"/>
<protein>
    <submittedName>
        <fullName evidence="1">Uncharacterized protein</fullName>
    </submittedName>
</protein>
<dbReference type="OrthoDB" id="10483399at2759"/>
<comment type="caution">
    <text evidence="1">The sequence shown here is derived from an EMBL/GenBank/DDBJ whole genome shotgun (WGS) entry which is preliminary data.</text>
</comment>